<evidence type="ECO:0000259" key="4">
    <source>
        <dbReference type="Pfam" id="PF13545"/>
    </source>
</evidence>
<feature type="domain" description="HTH crp-type" evidence="4">
    <location>
        <begin position="158"/>
        <end position="225"/>
    </location>
</feature>
<keyword evidence="3" id="KW-0804">Transcription</keyword>
<dbReference type="Gene3D" id="1.10.10.10">
    <property type="entry name" value="Winged helix-like DNA-binding domain superfamily/Winged helix DNA-binding domain"/>
    <property type="match status" value="1"/>
</dbReference>
<dbReference type="GO" id="GO:0006355">
    <property type="term" value="P:regulation of DNA-templated transcription"/>
    <property type="evidence" value="ECO:0007669"/>
    <property type="project" value="InterPro"/>
</dbReference>
<keyword evidence="2" id="KW-0238">DNA-binding</keyword>
<keyword evidence="6" id="KW-1185">Reference proteome</keyword>
<accession>A0A1M6BVB6</accession>
<dbReference type="RefSeq" id="WP_019387539.1">
    <property type="nucleotide sequence ID" value="NZ_ALIH01000006.1"/>
</dbReference>
<protein>
    <submittedName>
        <fullName evidence="5">CRP/FNR family transcriptional regulator, anaerobic regulatory protein</fullName>
    </submittedName>
</protein>
<evidence type="ECO:0000313" key="5">
    <source>
        <dbReference type="EMBL" id="SHI52553.1"/>
    </source>
</evidence>
<dbReference type="STRING" id="1178825.SAMN05216261_0920"/>
<dbReference type="InterPro" id="IPR014710">
    <property type="entry name" value="RmlC-like_jellyroll"/>
</dbReference>
<dbReference type="InterPro" id="IPR012318">
    <property type="entry name" value="HTH_CRP"/>
</dbReference>
<dbReference type="InterPro" id="IPR036388">
    <property type="entry name" value="WH-like_DNA-bd_sf"/>
</dbReference>
<evidence type="ECO:0000256" key="2">
    <source>
        <dbReference type="ARBA" id="ARBA00023125"/>
    </source>
</evidence>
<evidence type="ECO:0000256" key="1">
    <source>
        <dbReference type="ARBA" id="ARBA00023015"/>
    </source>
</evidence>
<dbReference type="InterPro" id="IPR036390">
    <property type="entry name" value="WH_DNA-bd_sf"/>
</dbReference>
<dbReference type="Pfam" id="PF13545">
    <property type="entry name" value="HTH_Crp_2"/>
    <property type="match status" value="1"/>
</dbReference>
<proteinExistence type="predicted"/>
<dbReference type="Proteomes" id="UP000184396">
    <property type="component" value="Unassembled WGS sequence"/>
</dbReference>
<dbReference type="eggNOG" id="COG0664">
    <property type="taxonomic scope" value="Bacteria"/>
</dbReference>
<dbReference type="SUPFAM" id="SSF51206">
    <property type="entry name" value="cAMP-binding domain-like"/>
    <property type="match status" value="1"/>
</dbReference>
<dbReference type="SUPFAM" id="SSF46785">
    <property type="entry name" value="Winged helix' DNA-binding domain"/>
    <property type="match status" value="1"/>
</dbReference>
<dbReference type="GO" id="GO:0003677">
    <property type="term" value="F:DNA binding"/>
    <property type="evidence" value="ECO:0007669"/>
    <property type="project" value="UniProtKB-KW"/>
</dbReference>
<evidence type="ECO:0000313" key="6">
    <source>
        <dbReference type="Proteomes" id="UP000184396"/>
    </source>
</evidence>
<dbReference type="InterPro" id="IPR000595">
    <property type="entry name" value="cNMP-bd_dom"/>
</dbReference>
<dbReference type="Gene3D" id="2.60.120.10">
    <property type="entry name" value="Jelly Rolls"/>
    <property type="match status" value="1"/>
</dbReference>
<dbReference type="CDD" id="cd00038">
    <property type="entry name" value="CAP_ED"/>
    <property type="match status" value="1"/>
</dbReference>
<dbReference type="InterPro" id="IPR018490">
    <property type="entry name" value="cNMP-bd_dom_sf"/>
</dbReference>
<dbReference type="OrthoDB" id="9788438at2"/>
<name>A0A1M6BVB6_9FLAO</name>
<reference evidence="5 6" key="1">
    <citation type="submission" date="2016-11" db="EMBL/GenBank/DDBJ databases">
        <authorList>
            <person name="Jaros S."/>
            <person name="Januszkiewicz K."/>
            <person name="Wedrychowicz H."/>
        </authorList>
    </citation>
    <scope>NUCLEOTIDE SEQUENCE [LARGE SCALE GENOMIC DNA]</scope>
    <source>
        <strain evidence="5 6">CGMCC 1.12213</strain>
    </source>
</reference>
<dbReference type="AlphaFoldDB" id="A0A1M6BVB6"/>
<gene>
    <name evidence="5" type="ORF">SAMN05216261_0920</name>
</gene>
<organism evidence="5 6">
    <name type="scientific">Algibacter luteus</name>
    <dbReference type="NCBI Taxonomy" id="1178825"/>
    <lineage>
        <taxon>Bacteria</taxon>
        <taxon>Pseudomonadati</taxon>
        <taxon>Bacteroidota</taxon>
        <taxon>Flavobacteriia</taxon>
        <taxon>Flavobacteriales</taxon>
        <taxon>Flavobacteriaceae</taxon>
        <taxon>Algibacter</taxon>
    </lineage>
</organism>
<keyword evidence="1" id="KW-0805">Transcription regulation</keyword>
<dbReference type="EMBL" id="FQYK01000002">
    <property type="protein sequence ID" value="SHI52553.1"/>
    <property type="molecule type" value="Genomic_DNA"/>
</dbReference>
<sequence>MGKIDQNNPYFINLKKSNLFDKLSNPSLLNLFDIGYIEQWPKKTCHFGDKNIHKFHIILTGKIKVYNYNIENDRYFTLYILKANDMFDVLTLINGYTHNIYYESLNYSEILCIPVASMKVWLTKNPIFVKSILDFTLHKMNHLEEYVKEIIIDDTPTRFAKLLIKYHNKLTNKLEVINNLPHNELANLIGTTRAVLNRHIRTLKLSGIIKIHKKNIEICDMDKLVSLIKSDN</sequence>
<evidence type="ECO:0000256" key="3">
    <source>
        <dbReference type="ARBA" id="ARBA00023163"/>
    </source>
</evidence>